<reference evidence="6 7" key="1">
    <citation type="journal article" date="2010" name="Stand. Genomic Sci.">
        <title>Complete genome sequence of Streptosporangium roseum type strain (NI 9100).</title>
        <authorList>
            <person name="Nolan M."/>
            <person name="Sikorski J."/>
            <person name="Jando M."/>
            <person name="Lucas S."/>
            <person name="Lapidus A."/>
            <person name="Glavina Del Rio T."/>
            <person name="Chen F."/>
            <person name="Tice H."/>
            <person name="Pitluck S."/>
            <person name="Cheng J.F."/>
            <person name="Chertkov O."/>
            <person name="Sims D."/>
            <person name="Meincke L."/>
            <person name="Brettin T."/>
            <person name="Han C."/>
            <person name="Detter J.C."/>
            <person name="Bruce D."/>
            <person name="Goodwin L."/>
            <person name="Land M."/>
            <person name="Hauser L."/>
            <person name="Chang Y.J."/>
            <person name="Jeffries C.D."/>
            <person name="Ivanova N."/>
            <person name="Mavromatis K."/>
            <person name="Mikhailova N."/>
            <person name="Chen A."/>
            <person name="Palaniappan K."/>
            <person name="Chain P."/>
            <person name="Rohde M."/>
            <person name="Goker M."/>
            <person name="Bristow J."/>
            <person name="Eisen J.A."/>
            <person name="Markowitz V."/>
            <person name="Hugenholtz P."/>
            <person name="Kyrpides N.C."/>
            <person name="Klenk H.P."/>
        </authorList>
    </citation>
    <scope>NUCLEOTIDE SEQUENCE [LARGE SCALE GENOMIC DNA]</scope>
    <source>
        <strain evidence="7">ATCC 12428 / DSM 43021 / JCM 3005 / NI 9100</strain>
    </source>
</reference>
<dbReference type="InterPro" id="IPR036390">
    <property type="entry name" value="WH_DNA-bd_sf"/>
</dbReference>
<dbReference type="GO" id="GO:0003677">
    <property type="term" value="F:DNA binding"/>
    <property type="evidence" value="ECO:0007669"/>
    <property type="project" value="UniProtKB-KW"/>
</dbReference>
<dbReference type="Gene3D" id="1.10.10.10">
    <property type="entry name" value="Winged helix-like DNA-binding domain superfamily/Winged helix DNA-binding domain"/>
    <property type="match status" value="1"/>
</dbReference>
<dbReference type="Pfam" id="PF03466">
    <property type="entry name" value="LysR_substrate"/>
    <property type="match status" value="1"/>
</dbReference>
<evidence type="ECO:0000313" key="6">
    <source>
        <dbReference type="EMBL" id="ACZ86621.1"/>
    </source>
</evidence>
<organism evidence="6 7">
    <name type="scientific">Streptosporangium roseum (strain ATCC 12428 / DSM 43021 / JCM 3005 / KCTC 9067 / NCIMB 10171 / NRRL 2505 / NI 9100)</name>
    <dbReference type="NCBI Taxonomy" id="479432"/>
    <lineage>
        <taxon>Bacteria</taxon>
        <taxon>Bacillati</taxon>
        <taxon>Actinomycetota</taxon>
        <taxon>Actinomycetes</taxon>
        <taxon>Streptosporangiales</taxon>
        <taxon>Streptosporangiaceae</taxon>
        <taxon>Streptosporangium</taxon>
    </lineage>
</organism>
<dbReference type="InterPro" id="IPR036388">
    <property type="entry name" value="WH-like_DNA-bd_sf"/>
</dbReference>
<dbReference type="InterPro" id="IPR000847">
    <property type="entry name" value="LysR_HTH_N"/>
</dbReference>
<dbReference type="EMBL" id="CP001814">
    <property type="protein sequence ID" value="ACZ86621.1"/>
    <property type="molecule type" value="Genomic_DNA"/>
</dbReference>
<keyword evidence="4" id="KW-0804">Transcription</keyword>
<dbReference type="STRING" id="479432.Sros_3697"/>
<keyword evidence="2" id="KW-0805">Transcription regulation</keyword>
<sequence>MLERQEAEVFLTLAEELHFGHTAERVGITTGRVSQTIKKMERLVGAVLFERTSRQVLLTPIGRQLADDLRPLVDGMNDAVRRAIDSGRGVTGDLHVGYLSATAGQLLLKAVALFAARHPDCEVHIREAQGHDALARLRGGDIDVLITDLLIASPSDLIAGPVLLSEKKMLAVAAGHALAQHASVSMEALADHPVTLVAEELPEAFQRDRNPTHTPVGKPIPRGPRAASFNEHLTLVAAGRGVFPVGENTPRFYPRPDIAYIPITDAPPLRWGPLWLNTNTTQRVRAFVQAAHDACQTTP</sequence>
<dbReference type="RefSeq" id="WP_012890364.1">
    <property type="nucleotide sequence ID" value="NC_013595.1"/>
</dbReference>
<dbReference type="SUPFAM" id="SSF46785">
    <property type="entry name" value="Winged helix' DNA-binding domain"/>
    <property type="match status" value="1"/>
</dbReference>
<dbReference type="SUPFAM" id="SSF53850">
    <property type="entry name" value="Periplasmic binding protein-like II"/>
    <property type="match status" value="1"/>
</dbReference>
<dbReference type="PANTHER" id="PTHR30346">
    <property type="entry name" value="TRANSCRIPTIONAL DUAL REGULATOR HCAR-RELATED"/>
    <property type="match status" value="1"/>
</dbReference>
<name>D2AS94_STRRD</name>
<dbReference type="InterPro" id="IPR005119">
    <property type="entry name" value="LysR_subst-bd"/>
</dbReference>
<dbReference type="Pfam" id="PF00126">
    <property type="entry name" value="HTH_1"/>
    <property type="match status" value="1"/>
</dbReference>
<dbReference type="HOGENOM" id="CLU_039613_6_4_11"/>
<gene>
    <name evidence="6" type="ordered locus">Sros_3697</name>
</gene>
<dbReference type="AlphaFoldDB" id="D2AS94"/>
<protein>
    <submittedName>
        <fullName evidence="6">LysR family transcriptional regulator</fullName>
    </submittedName>
</protein>
<keyword evidence="3" id="KW-0238">DNA-binding</keyword>
<comment type="similarity">
    <text evidence="1">Belongs to the LysR transcriptional regulatory family.</text>
</comment>
<dbReference type="KEGG" id="sro:Sros_3697"/>
<dbReference type="PANTHER" id="PTHR30346:SF0">
    <property type="entry name" value="HCA OPERON TRANSCRIPTIONAL ACTIVATOR HCAR"/>
    <property type="match status" value="1"/>
</dbReference>
<keyword evidence="7" id="KW-1185">Reference proteome</keyword>
<evidence type="ECO:0000259" key="5">
    <source>
        <dbReference type="PROSITE" id="PS50931"/>
    </source>
</evidence>
<proteinExistence type="inferred from homology"/>
<evidence type="ECO:0000256" key="2">
    <source>
        <dbReference type="ARBA" id="ARBA00023015"/>
    </source>
</evidence>
<dbReference type="Proteomes" id="UP000002029">
    <property type="component" value="Chromosome"/>
</dbReference>
<dbReference type="Gene3D" id="3.40.190.10">
    <property type="entry name" value="Periplasmic binding protein-like II"/>
    <property type="match status" value="2"/>
</dbReference>
<feature type="domain" description="HTH lysR-type" evidence="5">
    <location>
        <begin position="1"/>
        <end position="59"/>
    </location>
</feature>
<evidence type="ECO:0000256" key="3">
    <source>
        <dbReference type="ARBA" id="ARBA00023125"/>
    </source>
</evidence>
<evidence type="ECO:0000313" key="7">
    <source>
        <dbReference type="Proteomes" id="UP000002029"/>
    </source>
</evidence>
<dbReference type="OrthoDB" id="79118at2"/>
<accession>D2AS94</accession>
<dbReference type="GO" id="GO:0003700">
    <property type="term" value="F:DNA-binding transcription factor activity"/>
    <property type="evidence" value="ECO:0007669"/>
    <property type="project" value="InterPro"/>
</dbReference>
<evidence type="ECO:0000256" key="4">
    <source>
        <dbReference type="ARBA" id="ARBA00023163"/>
    </source>
</evidence>
<dbReference type="eggNOG" id="COG0583">
    <property type="taxonomic scope" value="Bacteria"/>
</dbReference>
<dbReference type="GO" id="GO:0032993">
    <property type="term" value="C:protein-DNA complex"/>
    <property type="evidence" value="ECO:0007669"/>
    <property type="project" value="TreeGrafter"/>
</dbReference>
<evidence type="ECO:0000256" key="1">
    <source>
        <dbReference type="ARBA" id="ARBA00009437"/>
    </source>
</evidence>
<dbReference type="PROSITE" id="PS50931">
    <property type="entry name" value="HTH_LYSR"/>
    <property type="match status" value="1"/>
</dbReference>